<dbReference type="Proteomes" id="UP000265520">
    <property type="component" value="Unassembled WGS sequence"/>
</dbReference>
<organism evidence="1 2">
    <name type="scientific">Trifolium medium</name>
    <dbReference type="NCBI Taxonomy" id="97028"/>
    <lineage>
        <taxon>Eukaryota</taxon>
        <taxon>Viridiplantae</taxon>
        <taxon>Streptophyta</taxon>
        <taxon>Embryophyta</taxon>
        <taxon>Tracheophyta</taxon>
        <taxon>Spermatophyta</taxon>
        <taxon>Magnoliopsida</taxon>
        <taxon>eudicotyledons</taxon>
        <taxon>Gunneridae</taxon>
        <taxon>Pentapetalae</taxon>
        <taxon>rosids</taxon>
        <taxon>fabids</taxon>
        <taxon>Fabales</taxon>
        <taxon>Fabaceae</taxon>
        <taxon>Papilionoideae</taxon>
        <taxon>50 kb inversion clade</taxon>
        <taxon>NPAAA clade</taxon>
        <taxon>Hologalegina</taxon>
        <taxon>IRL clade</taxon>
        <taxon>Trifolieae</taxon>
        <taxon>Trifolium</taxon>
    </lineage>
</organism>
<reference evidence="1 2" key="1">
    <citation type="journal article" date="2018" name="Front. Plant Sci.">
        <title>Red Clover (Trifolium pratense) and Zigzag Clover (T. medium) - A Picture of Genomic Similarities and Differences.</title>
        <authorList>
            <person name="Dluhosova J."/>
            <person name="Istvanek J."/>
            <person name="Nedelnik J."/>
            <person name="Repkova J."/>
        </authorList>
    </citation>
    <scope>NUCLEOTIDE SEQUENCE [LARGE SCALE GENOMIC DNA]</scope>
    <source>
        <strain evidence="2">cv. 10/8</strain>
        <tissue evidence="1">Leaf</tissue>
    </source>
</reference>
<evidence type="ECO:0000313" key="2">
    <source>
        <dbReference type="Proteomes" id="UP000265520"/>
    </source>
</evidence>
<name>A0A392UZV5_9FABA</name>
<dbReference type="EMBL" id="LXQA011021778">
    <property type="protein sequence ID" value="MCI81558.1"/>
    <property type="molecule type" value="Genomic_DNA"/>
</dbReference>
<keyword evidence="2" id="KW-1185">Reference proteome</keyword>
<protein>
    <submittedName>
        <fullName evidence="1">Uncharacterized protein</fullName>
    </submittedName>
</protein>
<feature type="non-terminal residue" evidence="1">
    <location>
        <position position="1"/>
    </location>
</feature>
<dbReference type="AlphaFoldDB" id="A0A392UZV5"/>
<comment type="caution">
    <text evidence="1">The sequence shown here is derived from an EMBL/GenBank/DDBJ whole genome shotgun (WGS) entry which is preliminary data.</text>
</comment>
<accession>A0A392UZV5</accession>
<sequence length="73" mass="8002">GLEPARRAGAYGALLRSFRKLKNSLCQLRVTPISVARCAIKDQEAANSFWKLRVVQGGVARRAAESGSTEDWL</sequence>
<evidence type="ECO:0000313" key="1">
    <source>
        <dbReference type="EMBL" id="MCI81558.1"/>
    </source>
</evidence>
<proteinExistence type="predicted"/>